<dbReference type="PANTHER" id="PTHR12069:SF0">
    <property type="entry name" value="DNA-DIRECTED RNA POLYMERASE III SUBUNIT RPC5"/>
    <property type="match status" value="1"/>
</dbReference>
<dbReference type="AlphaFoldDB" id="A0A0T6B3E4"/>
<proteinExistence type="predicted"/>
<dbReference type="GO" id="GO:0042797">
    <property type="term" value="P:tRNA transcription by RNA polymerase III"/>
    <property type="evidence" value="ECO:0007669"/>
    <property type="project" value="TreeGrafter"/>
</dbReference>
<organism evidence="1 2">
    <name type="scientific">Oryctes borbonicus</name>
    <dbReference type="NCBI Taxonomy" id="1629725"/>
    <lineage>
        <taxon>Eukaryota</taxon>
        <taxon>Metazoa</taxon>
        <taxon>Ecdysozoa</taxon>
        <taxon>Arthropoda</taxon>
        <taxon>Hexapoda</taxon>
        <taxon>Insecta</taxon>
        <taxon>Pterygota</taxon>
        <taxon>Neoptera</taxon>
        <taxon>Endopterygota</taxon>
        <taxon>Coleoptera</taxon>
        <taxon>Polyphaga</taxon>
        <taxon>Scarabaeiformia</taxon>
        <taxon>Scarabaeidae</taxon>
        <taxon>Dynastinae</taxon>
        <taxon>Oryctes</taxon>
    </lineage>
</organism>
<comment type="caution">
    <text evidence="1">The sequence shown here is derived from an EMBL/GenBank/DDBJ whole genome shotgun (WGS) entry which is preliminary data.</text>
</comment>
<evidence type="ECO:0008006" key="3">
    <source>
        <dbReference type="Google" id="ProtNLM"/>
    </source>
</evidence>
<dbReference type="Proteomes" id="UP000051574">
    <property type="component" value="Unassembled WGS sequence"/>
</dbReference>
<sequence length="141" mass="16457">MMEQSTSTYTEDEEDPVVNEIPIYLSKKLDEELYIFQYPLQPRFLKNDNNVKKSFFKPENQEVKLEVELNVNSPNFDTIKAEDIARDVDSNKDTQKDEKEVSFENDIMDKIVLKSCKAVKDPRKYAVGLYNGKELHLTSIK</sequence>
<keyword evidence="2" id="KW-1185">Reference proteome</keyword>
<name>A0A0T6B3E4_9SCAR</name>
<feature type="non-terminal residue" evidence="1">
    <location>
        <position position="141"/>
    </location>
</feature>
<dbReference type="EMBL" id="LJIG01016006">
    <property type="protein sequence ID" value="KRT81897.1"/>
    <property type="molecule type" value="Genomic_DNA"/>
</dbReference>
<accession>A0A0T6B3E4</accession>
<protein>
    <recommendedName>
        <fullName evidence="3">DNA-directed RNA polymerase III subunit RPC5</fullName>
    </recommendedName>
</protein>
<dbReference type="OrthoDB" id="340681at2759"/>
<dbReference type="PANTHER" id="PTHR12069">
    <property type="entry name" value="DNA-DIRECTED RNA POLYMERASES III 80 KDA POLYPEPTIDE RNA POLYMERASE III SUBUNIT 5"/>
    <property type="match status" value="1"/>
</dbReference>
<dbReference type="GO" id="GO:0005666">
    <property type="term" value="C:RNA polymerase III complex"/>
    <property type="evidence" value="ECO:0007669"/>
    <property type="project" value="TreeGrafter"/>
</dbReference>
<reference evidence="1 2" key="1">
    <citation type="submission" date="2015-09" db="EMBL/GenBank/DDBJ databases">
        <title>Draft genome of the scarab beetle Oryctes borbonicus.</title>
        <authorList>
            <person name="Meyer J.M."/>
            <person name="Markov G.V."/>
            <person name="Baskaran P."/>
            <person name="Herrmann M."/>
            <person name="Sommer R.J."/>
            <person name="Roedelsperger C."/>
        </authorList>
    </citation>
    <scope>NUCLEOTIDE SEQUENCE [LARGE SCALE GENOMIC DNA]</scope>
    <source>
        <strain evidence="1">OB123</strain>
        <tissue evidence="1">Whole animal</tissue>
    </source>
</reference>
<evidence type="ECO:0000313" key="1">
    <source>
        <dbReference type="EMBL" id="KRT81897.1"/>
    </source>
</evidence>
<dbReference type="InterPro" id="IPR006886">
    <property type="entry name" value="RNA_pol_III_Rpc5"/>
</dbReference>
<evidence type="ECO:0000313" key="2">
    <source>
        <dbReference type="Proteomes" id="UP000051574"/>
    </source>
</evidence>
<gene>
    <name evidence="1" type="ORF">AMK59_6330</name>
</gene>
<dbReference type="Pfam" id="PF04801">
    <property type="entry name" value="RPC5"/>
    <property type="match status" value="1"/>
</dbReference>